<dbReference type="Proteomes" id="UP000054466">
    <property type="component" value="Unassembled WGS sequence"/>
</dbReference>
<gene>
    <name evidence="2" type="ORF">PV07_12544</name>
</gene>
<dbReference type="EMBL" id="KN847051">
    <property type="protein sequence ID" value="KIW22061.1"/>
    <property type="molecule type" value="Genomic_DNA"/>
</dbReference>
<evidence type="ECO:0000256" key="1">
    <source>
        <dbReference type="SAM" id="MobiDB-lite"/>
    </source>
</evidence>
<dbReference type="HOGENOM" id="CLU_180183_0_0_1"/>
<feature type="region of interest" description="Disordered" evidence="1">
    <location>
        <begin position="82"/>
        <end position="101"/>
    </location>
</feature>
<reference evidence="2 3" key="1">
    <citation type="submission" date="2015-01" db="EMBL/GenBank/DDBJ databases">
        <title>The Genome Sequence of Cladophialophora immunda CBS83496.</title>
        <authorList>
            <consortium name="The Broad Institute Genomics Platform"/>
            <person name="Cuomo C."/>
            <person name="de Hoog S."/>
            <person name="Gorbushina A."/>
            <person name="Stielow B."/>
            <person name="Teixiera M."/>
            <person name="Abouelleil A."/>
            <person name="Chapman S.B."/>
            <person name="Priest M."/>
            <person name="Young S.K."/>
            <person name="Wortman J."/>
            <person name="Nusbaum C."/>
            <person name="Birren B."/>
        </authorList>
    </citation>
    <scope>NUCLEOTIDE SEQUENCE [LARGE SCALE GENOMIC DNA]</scope>
    <source>
        <strain evidence="2 3">CBS 83496</strain>
    </source>
</reference>
<dbReference type="VEuPathDB" id="FungiDB:PV07_12544"/>
<dbReference type="GeneID" id="27351738"/>
<evidence type="ECO:0000313" key="2">
    <source>
        <dbReference type="EMBL" id="KIW22061.1"/>
    </source>
</evidence>
<dbReference type="AlphaFoldDB" id="A0A0D1Z367"/>
<proteinExistence type="predicted"/>
<dbReference type="RefSeq" id="XP_016242277.1">
    <property type="nucleotide sequence ID" value="XM_016400078.1"/>
</dbReference>
<keyword evidence="3" id="KW-1185">Reference proteome</keyword>
<feature type="compositionally biased region" description="Basic and acidic residues" evidence="1">
    <location>
        <begin position="88"/>
        <end position="101"/>
    </location>
</feature>
<accession>A0A0D1Z367</accession>
<organism evidence="2 3">
    <name type="scientific">Cladophialophora immunda</name>
    <dbReference type="NCBI Taxonomy" id="569365"/>
    <lineage>
        <taxon>Eukaryota</taxon>
        <taxon>Fungi</taxon>
        <taxon>Dikarya</taxon>
        <taxon>Ascomycota</taxon>
        <taxon>Pezizomycotina</taxon>
        <taxon>Eurotiomycetes</taxon>
        <taxon>Chaetothyriomycetidae</taxon>
        <taxon>Chaetothyriales</taxon>
        <taxon>Herpotrichiellaceae</taxon>
        <taxon>Cladophialophora</taxon>
    </lineage>
</organism>
<sequence length="101" mass="11850">MTLSGRTWEFNTVEHMARVLEETVKKTSESVNSYLDQIKEKYTERYLLVKDHHMRVFISRLKESLSSKGVAEEYFRPPSREGVIVDLDPDKSDRSRVRETG</sequence>
<name>A0A0D1Z367_9EURO</name>
<evidence type="ECO:0000313" key="3">
    <source>
        <dbReference type="Proteomes" id="UP000054466"/>
    </source>
</evidence>
<protein>
    <submittedName>
        <fullName evidence="2">Uncharacterized protein</fullName>
    </submittedName>
</protein>